<dbReference type="AlphaFoldDB" id="A0AAP3DJ88"/>
<keyword evidence="1" id="KW-0732">Signal</keyword>
<gene>
    <name evidence="2" type="ORF">O0554_19055</name>
</gene>
<dbReference type="RefSeq" id="WP_258434343.1">
    <property type="nucleotide sequence ID" value="NZ_JANSGW010000027.1"/>
</dbReference>
<name>A0AAP3DJ88_BRELA</name>
<evidence type="ECO:0000256" key="1">
    <source>
        <dbReference type="SAM" id="SignalP"/>
    </source>
</evidence>
<evidence type="ECO:0008006" key="4">
    <source>
        <dbReference type="Google" id="ProtNLM"/>
    </source>
</evidence>
<evidence type="ECO:0000313" key="2">
    <source>
        <dbReference type="EMBL" id="MCZ0808987.1"/>
    </source>
</evidence>
<evidence type="ECO:0000313" key="3">
    <source>
        <dbReference type="Proteomes" id="UP001077662"/>
    </source>
</evidence>
<proteinExistence type="predicted"/>
<reference evidence="2" key="1">
    <citation type="submission" date="2022-09" db="EMBL/GenBank/DDBJ databases">
        <title>Genome analysis and characterization of larvicidal activity of Brevibacillus strains.</title>
        <authorList>
            <person name="Patrusheva E.V."/>
            <person name="Izotova A.O."/>
            <person name="Toshchakov S.V."/>
            <person name="Sineoky S.P."/>
        </authorList>
    </citation>
    <scope>NUCLEOTIDE SEQUENCE</scope>
    <source>
        <strain evidence="2">VKPM_B-13247</strain>
    </source>
</reference>
<feature type="chain" id="PRO_5042937666" description="Phr family secreted Rap phosphatase inhibitor" evidence="1">
    <location>
        <begin position="21"/>
        <end position="49"/>
    </location>
</feature>
<sequence length="49" mass="5465">MKKILAILSVVSLSMIINFSNSPTSKSDVFTKTKSVEYSVKQNDYDLGH</sequence>
<organism evidence="2 3">
    <name type="scientific">Brevibacillus laterosporus</name>
    <name type="common">Bacillus laterosporus</name>
    <dbReference type="NCBI Taxonomy" id="1465"/>
    <lineage>
        <taxon>Bacteria</taxon>
        <taxon>Bacillati</taxon>
        <taxon>Bacillota</taxon>
        <taxon>Bacilli</taxon>
        <taxon>Bacillales</taxon>
        <taxon>Paenibacillaceae</taxon>
        <taxon>Brevibacillus</taxon>
    </lineage>
</organism>
<feature type="signal peptide" evidence="1">
    <location>
        <begin position="1"/>
        <end position="20"/>
    </location>
</feature>
<dbReference type="EMBL" id="JAPTNE010000027">
    <property type="protein sequence ID" value="MCZ0808987.1"/>
    <property type="molecule type" value="Genomic_DNA"/>
</dbReference>
<comment type="caution">
    <text evidence="2">The sequence shown here is derived from an EMBL/GenBank/DDBJ whole genome shotgun (WGS) entry which is preliminary data.</text>
</comment>
<accession>A0AAP3DJ88</accession>
<dbReference type="Proteomes" id="UP001077662">
    <property type="component" value="Unassembled WGS sequence"/>
</dbReference>
<protein>
    <recommendedName>
        <fullName evidence="4">Phr family secreted Rap phosphatase inhibitor</fullName>
    </recommendedName>
</protein>